<comment type="subcellular location">
    <subcellularLocation>
        <location evidence="1">Membrane</location>
        <topology evidence="1">Multi-pass membrane protein</topology>
    </subcellularLocation>
</comment>
<dbReference type="AlphaFoldDB" id="A0A0U5C267"/>
<dbReference type="EMBL" id="CDMC01000001">
    <property type="protein sequence ID" value="CEL01498.1"/>
    <property type="molecule type" value="Genomic_DNA"/>
</dbReference>
<feature type="transmembrane region" description="Helical" evidence="5">
    <location>
        <begin position="341"/>
        <end position="362"/>
    </location>
</feature>
<accession>A0A0U5C267</accession>
<keyword evidence="3 5" id="KW-1133">Transmembrane helix</keyword>
<dbReference type="OMA" id="CTPARTI"/>
<keyword evidence="7" id="KW-1185">Reference proteome</keyword>
<dbReference type="GO" id="GO:0016020">
    <property type="term" value="C:membrane"/>
    <property type="evidence" value="ECO:0007669"/>
    <property type="project" value="UniProtKB-SubCell"/>
</dbReference>
<dbReference type="STRING" id="454130.A0A0U5C267"/>
<feature type="transmembrane region" description="Helical" evidence="5">
    <location>
        <begin position="298"/>
        <end position="321"/>
    </location>
</feature>
<proteinExistence type="predicted"/>
<evidence type="ECO:0000313" key="6">
    <source>
        <dbReference type="EMBL" id="CEL01498.1"/>
    </source>
</evidence>
<keyword evidence="4 5" id="KW-0472">Membrane</keyword>
<dbReference type="Pfam" id="PF01544">
    <property type="entry name" value="CorA"/>
    <property type="match status" value="1"/>
</dbReference>
<gene>
    <name evidence="6" type="ORF">ASPCAL01080</name>
</gene>
<evidence type="ECO:0000256" key="1">
    <source>
        <dbReference type="ARBA" id="ARBA00004141"/>
    </source>
</evidence>
<reference evidence="7" key="1">
    <citation type="journal article" date="2016" name="Genome Announc.">
        <title>Draft genome sequences of fungus Aspergillus calidoustus.</title>
        <authorList>
            <person name="Horn F."/>
            <person name="Linde J."/>
            <person name="Mattern D.J."/>
            <person name="Walther G."/>
            <person name="Guthke R."/>
            <person name="Scherlach K."/>
            <person name="Martin K."/>
            <person name="Brakhage A.A."/>
            <person name="Petzke L."/>
            <person name="Valiante V."/>
        </authorList>
    </citation>
    <scope>NUCLEOTIDE SEQUENCE [LARGE SCALE GENOMIC DNA]</scope>
    <source>
        <strain evidence="7">SF006504</strain>
    </source>
</reference>
<dbReference type="SUPFAM" id="SSF144083">
    <property type="entry name" value="Magnesium transport protein CorA, transmembrane region"/>
    <property type="match status" value="1"/>
</dbReference>
<evidence type="ECO:0000256" key="4">
    <source>
        <dbReference type="ARBA" id="ARBA00023136"/>
    </source>
</evidence>
<dbReference type="Proteomes" id="UP000054771">
    <property type="component" value="Unassembled WGS sequence"/>
</dbReference>
<evidence type="ECO:0000256" key="3">
    <source>
        <dbReference type="ARBA" id="ARBA00022989"/>
    </source>
</evidence>
<dbReference type="OrthoDB" id="5207033at2759"/>
<organism evidence="6 7">
    <name type="scientific">Aspergillus calidoustus</name>
    <dbReference type="NCBI Taxonomy" id="454130"/>
    <lineage>
        <taxon>Eukaryota</taxon>
        <taxon>Fungi</taxon>
        <taxon>Dikarya</taxon>
        <taxon>Ascomycota</taxon>
        <taxon>Pezizomycotina</taxon>
        <taxon>Eurotiomycetes</taxon>
        <taxon>Eurotiomycetidae</taxon>
        <taxon>Eurotiales</taxon>
        <taxon>Aspergillaceae</taxon>
        <taxon>Aspergillus</taxon>
        <taxon>Aspergillus subgen. Nidulantes</taxon>
    </lineage>
</organism>
<dbReference type="Gene3D" id="1.20.58.340">
    <property type="entry name" value="Magnesium transport protein CorA, transmembrane region"/>
    <property type="match status" value="1"/>
</dbReference>
<evidence type="ECO:0000256" key="5">
    <source>
        <dbReference type="SAM" id="Phobius"/>
    </source>
</evidence>
<evidence type="ECO:0000313" key="7">
    <source>
        <dbReference type="Proteomes" id="UP000054771"/>
    </source>
</evidence>
<dbReference type="InterPro" id="IPR002523">
    <property type="entry name" value="MgTranspt_CorA/ZnTranspt_ZntB"/>
</dbReference>
<evidence type="ECO:0000256" key="2">
    <source>
        <dbReference type="ARBA" id="ARBA00022692"/>
    </source>
</evidence>
<protein>
    <submittedName>
        <fullName evidence="6">Uncharacterized protein</fullName>
    </submittedName>
</protein>
<sequence length="452" mass="51652">MCTPARTIRFFEEMSPDHWELCGWDLEVLERRTDSNFVIFASSDLPRFDQYRSHFPKEFWSVVDADIAGSFYCHYSCADSKTRPDVSWASFKVKLVYEAGTYAWQQPTFFVKRSSGTGRQIVWLIDFLPLDQQSAFLKNLPKRSDRDRNLFLWHTVFAQEILEKFDTSFWLSRDLVRNFEKSAPPGIHQPSGFRTIHDIVRHVIHINETLESAEHTIQCMVDEQIRWRTEDPTTVVEIRELWLDAQSRLLALLKGIHSLKTRSKSLEGRLNNEISLAYNLVSQALGRDARSDSGMMKALGIVGLVYLPGTFVSGIFGTNFFSFQGGSSDSLKGDWTVSSDFWLYWAVTVSLTLGTVLVWVLWHFRAYMMRTWGVIWNWCWRWHWPSSGSSPSPSPLAPGPGPGPGPLSLSLSLPGLGNQIGARRVSAVFVGGEPFEPVRNRELEHVYTELQA</sequence>
<dbReference type="InterPro" id="IPR045863">
    <property type="entry name" value="CorA_TM1_TM2"/>
</dbReference>
<keyword evidence="2 5" id="KW-0812">Transmembrane</keyword>
<name>A0A0U5C267_ASPCI</name>